<evidence type="ECO:0000313" key="4">
    <source>
        <dbReference type="Proteomes" id="UP000182584"/>
    </source>
</evidence>
<reference evidence="3 4" key="1">
    <citation type="submission" date="2016-10" db="EMBL/GenBank/DDBJ databases">
        <authorList>
            <person name="de Groot N.N."/>
        </authorList>
    </citation>
    <scope>NUCLEOTIDE SEQUENCE [LARGE SCALE GENOMIC DNA]</scope>
    <source>
        <strain evidence="3 4">AR40</strain>
    </source>
</reference>
<evidence type="ECO:0000313" key="3">
    <source>
        <dbReference type="EMBL" id="SER57515.1"/>
    </source>
</evidence>
<name>A0A1H9QBG9_BUTFI</name>
<keyword evidence="2" id="KW-0472">Membrane</keyword>
<gene>
    <name evidence="3" type="ORF">SAMN04487884_10795</name>
</gene>
<feature type="transmembrane region" description="Helical" evidence="2">
    <location>
        <begin position="56"/>
        <end position="78"/>
    </location>
</feature>
<feature type="region of interest" description="Disordered" evidence="1">
    <location>
        <begin position="27"/>
        <end position="46"/>
    </location>
</feature>
<dbReference type="eggNOG" id="COG3409">
    <property type="taxonomic scope" value="Bacteria"/>
</dbReference>
<dbReference type="OrthoDB" id="996097at2"/>
<sequence length="407" mass="47157">MINKKRDVKANETKDNIIENSQTVKKTGKIETSDNGHSSATINGGRGVNRSSGSRAIFAFFGTCVGLLLVIAILVVTIDPFFHYHKPIEGFPYIVDNQLSQNPGMAENMIYDSAIVGSSMTVNFNTNDFANVMGLNTIKLSYSGALPRDDYNILSFIYDEDSYSRQNGDVKAIFMVIDPNVMTADIDATKYELPEYLYDDNIFNDVNYIFNKDVLFQYILKPVIQRKGTDLSTVYYSWWTPEYYNELWVMPNYTPADKVSEETPVNAYIKDTATNLEKNILPFIQEHEETTFYIFFAPYSVLYWYDVVQENHLDATLYQTEYIAGTLLSYDNVRLFDFMDNEEIITDINNYADEIHYKPEYNAWMVQCFNDGTEEIFEGDIEKDMQHLRSIIENYDYKTLFEKYEVE</sequence>
<evidence type="ECO:0000256" key="2">
    <source>
        <dbReference type="SAM" id="Phobius"/>
    </source>
</evidence>
<dbReference type="EMBL" id="FOGJ01000007">
    <property type="protein sequence ID" value="SER57515.1"/>
    <property type="molecule type" value="Genomic_DNA"/>
</dbReference>
<proteinExistence type="predicted"/>
<dbReference type="RefSeq" id="WP_081356992.1">
    <property type="nucleotide sequence ID" value="NZ_FOGJ01000007.1"/>
</dbReference>
<keyword evidence="2" id="KW-1133">Transmembrane helix</keyword>
<keyword evidence="2" id="KW-0812">Transmembrane</keyword>
<dbReference type="AlphaFoldDB" id="A0A1H9QBG9"/>
<evidence type="ECO:0000256" key="1">
    <source>
        <dbReference type="SAM" id="MobiDB-lite"/>
    </source>
</evidence>
<protein>
    <submittedName>
        <fullName evidence="3">Uncharacterized protein</fullName>
    </submittedName>
</protein>
<organism evidence="3 4">
    <name type="scientific">Butyrivibrio fibrisolvens</name>
    <dbReference type="NCBI Taxonomy" id="831"/>
    <lineage>
        <taxon>Bacteria</taxon>
        <taxon>Bacillati</taxon>
        <taxon>Bacillota</taxon>
        <taxon>Clostridia</taxon>
        <taxon>Lachnospirales</taxon>
        <taxon>Lachnospiraceae</taxon>
        <taxon>Butyrivibrio</taxon>
    </lineage>
</organism>
<accession>A0A1H9QBG9</accession>
<dbReference type="Proteomes" id="UP000182584">
    <property type="component" value="Unassembled WGS sequence"/>
</dbReference>